<evidence type="ECO:0000313" key="2">
    <source>
        <dbReference type="Proteomes" id="UP001147695"/>
    </source>
</evidence>
<dbReference type="Proteomes" id="UP001147695">
    <property type="component" value="Unassembled WGS sequence"/>
</dbReference>
<gene>
    <name evidence="1" type="ORF">N7452_000167</name>
</gene>
<protein>
    <submittedName>
        <fullName evidence="1">Uncharacterized protein</fullName>
    </submittedName>
</protein>
<proteinExistence type="predicted"/>
<organism evidence="1 2">
    <name type="scientific">Penicillium brevicompactum</name>
    <dbReference type="NCBI Taxonomy" id="5074"/>
    <lineage>
        <taxon>Eukaryota</taxon>
        <taxon>Fungi</taxon>
        <taxon>Dikarya</taxon>
        <taxon>Ascomycota</taxon>
        <taxon>Pezizomycotina</taxon>
        <taxon>Eurotiomycetes</taxon>
        <taxon>Eurotiomycetidae</taxon>
        <taxon>Eurotiales</taxon>
        <taxon>Aspergillaceae</taxon>
        <taxon>Penicillium</taxon>
    </lineage>
</organism>
<name>A0A9W9R5J3_PENBR</name>
<reference evidence="1" key="1">
    <citation type="submission" date="2022-12" db="EMBL/GenBank/DDBJ databases">
        <authorList>
            <person name="Petersen C."/>
        </authorList>
    </citation>
    <scope>NUCLEOTIDE SEQUENCE</scope>
    <source>
        <strain evidence="1">IBT 35673</strain>
    </source>
</reference>
<sequence>MGQQQPTKYSVSPVRIVELHPSEKGSQSPTTCYYAQLGKPDAQVRAPGRNDSLCTNAHTPGVNGGQSPTTLLCAPNGRFHLASSHHVSPKVKQKIAVTIGSAVGMEYAPPNF</sequence>
<accession>A0A9W9R5J3</accession>
<dbReference type="AlphaFoldDB" id="A0A9W9R5J3"/>
<evidence type="ECO:0000313" key="1">
    <source>
        <dbReference type="EMBL" id="KAJ5351193.1"/>
    </source>
</evidence>
<reference evidence="1" key="2">
    <citation type="journal article" date="2023" name="IMA Fungus">
        <title>Comparative genomic study of the Penicillium genus elucidates a diverse pangenome and 15 lateral gene transfer events.</title>
        <authorList>
            <person name="Petersen C."/>
            <person name="Sorensen T."/>
            <person name="Nielsen M.R."/>
            <person name="Sondergaard T.E."/>
            <person name="Sorensen J.L."/>
            <person name="Fitzpatrick D.A."/>
            <person name="Frisvad J.C."/>
            <person name="Nielsen K.L."/>
        </authorList>
    </citation>
    <scope>NUCLEOTIDE SEQUENCE</scope>
    <source>
        <strain evidence="1">IBT 35673</strain>
    </source>
</reference>
<comment type="caution">
    <text evidence="1">The sequence shown here is derived from an EMBL/GenBank/DDBJ whole genome shotgun (WGS) entry which is preliminary data.</text>
</comment>
<dbReference type="EMBL" id="JAPZBQ010000001">
    <property type="protein sequence ID" value="KAJ5351193.1"/>
    <property type="molecule type" value="Genomic_DNA"/>
</dbReference>